<dbReference type="InterPro" id="IPR044855">
    <property type="entry name" value="CoA-Trfase_III_dom3_sf"/>
</dbReference>
<gene>
    <name evidence="2" type="ORF">HNQ40_001334</name>
</gene>
<name>A0A7X0LL19_9BACT</name>
<dbReference type="EMBL" id="JACHGY010000001">
    <property type="protein sequence ID" value="MBB6429528.1"/>
    <property type="molecule type" value="Genomic_DNA"/>
</dbReference>
<dbReference type="AlphaFoldDB" id="A0A7X0LL19"/>
<dbReference type="Pfam" id="PF02515">
    <property type="entry name" value="CoA_transf_3"/>
    <property type="match status" value="1"/>
</dbReference>
<evidence type="ECO:0000313" key="2">
    <source>
        <dbReference type="EMBL" id="MBB6429528.1"/>
    </source>
</evidence>
<evidence type="ECO:0000313" key="3">
    <source>
        <dbReference type="Proteomes" id="UP000541810"/>
    </source>
</evidence>
<sequence>MNAHDKPLDGVLVVDLSQFLSGPSASLRLADLGATVIKIERPDTGDICRQLYVSDIDIDGDSTIFHAINRNKLGYAADLKNPDDLAKVKSLVAQADIVMHNFRPGVIDRLGLDYDAVRKLNPGVVYGEISGYGKDGPWAGKPGQDLLLQAMSGITGLSGNADDGPVPMGLAVVDLWAGGLLVQGLLAGLVQRGVTGEGVLVEVNMMEAALDFQFEPVTIHLQDGSLPERTASNNAHSLVGAPYGVYETASGYLALAMGSILQLGELLECMPLMRFTDPASWFSERDEIKAILADHLRTKPTQDWLDVLEPADIWCAGVMDWDTLLAHEGFEVLDMLQTVQRGTGTSYRTTACPIRIDGEAFKSPAGSCGLGEHNEQVDQTYSTI</sequence>
<dbReference type="PANTHER" id="PTHR48207">
    <property type="entry name" value="SUCCINATE--HYDROXYMETHYLGLUTARATE COA-TRANSFERASE"/>
    <property type="match status" value="1"/>
</dbReference>
<dbReference type="InterPro" id="IPR050483">
    <property type="entry name" value="CoA-transferase_III_domain"/>
</dbReference>
<dbReference type="SUPFAM" id="SSF89796">
    <property type="entry name" value="CoA-transferase family III (CaiB/BaiF)"/>
    <property type="match status" value="1"/>
</dbReference>
<dbReference type="Gene3D" id="3.30.1540.10">
    <property type="entry name" value="formyl-coa transferase, domain 3"/>
    <property type="match status" value="1"/>
</dbReference>
<dbReference type="RefSeq" id="WP_184677102.1">
    <property type="nucleotide sequence ID" value="NZ_JACHGY010000001.1"/>
</dbReference>
<evidence type="ECO:0000256" key="1">
    <source>
        <dbReference type="ARBA" id="ARBA00022679"/>
    </source>
</evidence>
<dbReference type="Proteomes" id="UP000541810">
    <property type="component" value="Unassembled WGS sequence"/>
</dbReference>
<comment type="caution">
    <text evidence="2">The sequence shown here is derived from an EMBL/GenBank/DDBJ whole genome shotgun (WGS) entry which is preliminary data.</text>
</comment>
<dbReference type="GO" id="GO:0008410">
    <property type="term" value="F:CoA-transferase activity"/>
    <property type="evidence" value="ECO:0007669"/>
    <property type="project" value="TreeGrafter"/>
</dbReference>
<protein>
    <submittedName>
        <fullName evidence="2">Crotonobetainyl-CoA:carnitine CoA-transferase CaiB-like acyl-CoA transferase</fullName>
    </submittedName>
</protein>
<keyword evidence="3" id="KW-1185">Reference proteome</keyword>
<proteinExistence type="predicted"/>
<keyword evidence="1 2" id="KW-0808">Transferase</keyword>
<reference evidence="2 3" key="1">
    <citation type="submission" date="2020-08" db="EMBL/GenBank/DDBJ databases">
        <title>Genomic Encyclopedia of Type Strains, Phase IV (KMG-IV): sequencing the most valuable type-strain genomes for metagenomic binning, comparative biology and taxonomic classification.</title>
        <authorList>
            <person name="Goeker M."/>
        </authorList>
    </citation>
    <scope>NUCLEOTIDE SEQUENCE [LARGE SCALE GENOMIC DNA]</scope>
    <source>
        <strain evidence="2 3">DSM 103725</strain>
    </source>
</reference>
<dbReference type="PANTHER" id="PTHR48207:SF4">
    <property type="entry name" value="BLL6097 PROTEIN"/>
    <property type="match status" value="1"/>
</dbReference>
<organism evidence="2 3">
    <name type="scientific">Algisphaera agarilytica</name>
    <dbReference type="NCBI Taxonomy" id="1385975"/>
    <lineage>
        <taxon>Bacteria</taxon>
        <taxon>Pseudomonadati</taxon>
        <taxon>Planctomycetota</taxon>
        <taxon>Phycisphaerae</taxon>
        <taxon>Phycisphaerales</taxon>
        <taxon>Phycisphaeraceae</taxon>
        <taxon>Algisphaera</taxon>
    </lineage>
</organism>
<dbReference type="Gene3D" id="3.40.50.10540">
    <property type="entry name" value="Crotonobetainyl-coa:carnitine coa-transferase, domain 1"/>
    <property type="match status" value="1"/>
</dbReference>
<accession>A0A7X0LL19</accession>
<dbReference type="InterPro" id="IPR023606">
    <property type="entry name" value="CoA-Trfase_III_dom_1_sf"/>
</dbReference>
<dbReference type="InterPro" id="IPR003673">
    <property type="entry name" value="CoA-Trfase_fam_III"/>
</dbReference>